<dbReference type="GO" id="GO:0005525">
    <property type="term" value="F:GTP binding"/>
    <property type="evidence" value="ECO:0007669"/>
    <property type="project" value="InterPro"/>
</dbReference>
<evidence type="ECO:0000313" key="3">
    <source>
        <dbReference type="EMBL" id="KAG8236989.1"/>
    </source>
</evidence>
<evidence type="ECO:0000256" key="1">
    <source>
        <dbReference type="ARBA" id="ARBA00006270"/>
    </source>
</evidence>
<dbReference type="SMART" id="SM00173">
    <property type="entry name" value="RAS"/>
    <property type="match status" value="1"/>
</dbReference>
<dbReference type="InterPro" id="IPR005225">
    <property type="entry name" value="Small_GTP-bd"/>
</dbReference>
<dbReference type="EMBL" id="KZ309105">
    <property type="protein sequence ID" value="KAG8236989.1"/>
    <property type="molecule type" value="Genomic_DNA"/>
</dbReference>
<comment type="caution">
    <text evidence="3">The sequence shown here is derived from an EMBL/GenBank/DDBJ whole genome shotgun (WGS) entry which is preliminary data.</text>
</comment>
<dbReference type="GO" id="GO:0003924">
    <property type="term" value="F:GTPase activity"/>
    <property type="evidence" value="ECO:0007669"/>
    <property type="project" value="InterPro"/>
</dbReference>
<evidence type="ECO:0008006" key="5">
    <source>
        <dbReference type="Google" id="ProtNLM"/>
    </source>
</evidence>
<proteinExistence type="inferred from homology"/>
<gene>
    <name evidence="3" type="ORF">J437_LFUL017110</name>
</gene>
<dbReference type="Proteomes" id="UP000792457">
    <property type="component" value="Unassembled WGS sequence"/>
</dbReference>
<name>A0A8K0PAY5_LADFU</name>
<dbReference type="OrthoDB" id="25896at2759"/>
<reference evidence="3" key="1">
    <citation type="submission" date="2013-04" db="EMBL/GenBank/DDBJ databases">
        <authorList>
            <person name="Qu J."/>
            <person name="Murali S.C."/>
            <person name="Bandaranaike D."/>
            <person name="Bellair M."/>
            <person name="Blankenburg K."/>
            <person name="Chao H."/>
            <person name="Dinh H."/>
            <person name="Doddapaneni H."/>
            <person name="Downs B."/>
            <person name="Dugan-Rocha S."/>
            <person name="Elkadiri S."/>
            <person name="Gnanaolivu R.D."/>
            <person name="Hernandez B."/>
            <person name="Javaid M."/>
            <person name="Jayaseelan J.C."/>
            <person name="Lee S."/>
            <person name="Li M."/>
            <person name="Ming W."/>
            <person name="Munidasa M."/>
            <person name="Muniz J."/>
            <person name="Nguyen L."/>
            <person name="Ongeri F."/>
            <person name="Osuji N."/>
            <person name="Pu L.-L."/>
            <person name="Puazo M."/>
            <person name="Qu C."/>
            <person name="Quiroz J."/>
            <person name="Raj R."/>
            <person name="Weissenberger G."/>
            <person name="Xin Y."/>
            <person name="Zou X."/>
            <person name="Han Y."/>
            <person name="Richards S."/>
            <person name="Worley K."/>
            <person name="Muzny D."/>
            <person name="Gibbs R."/>
        </authorList>
    </citation>
    <scope>NUCLEOTIDE SEQUENCE</scope>
    <source>
        <strain evidence="3">Sampled in the wild</strain>
    </source>
</reference>
<dbReference type="Pfam" id="PF00071">
    <property type="entry name" value="Ras"/>
    <property type="match status" value="1"/>
</dbReference>
<dbReference type="AlphaFoldDB" id="A0A8K0PAY5"/>
<reference evidence="3" key="2">
    <citation type="submission" date="2017-10" db="EMBL/GenBank/DDBJ databases">
        <title>Ladona fulva Genome sequencing and assembly.</title>
        <authorList>
            <person name="Murali S."/>
            <person name="Richards S."/>
            <person name="Bandaranaike D."/>
            <person name="Bellair M."/>
            <person name="Blankenburg K."/>
            <person name="Chao H."/>
            <person name="Dinh H."/>
            <person name="Doddapaneni H."/>
            <person name="Dugan-Rocha S."/>
            <person name="Elkadiri S."/>
            <person name="Gnanaolivu R."/>
            <person name="Hernandez B."/>
            <person name="Skinner E."/>
            <person name="Javaid M."/>
            <person name="Lee S."/>
            <person name="Li M."/>
            <person name="Ming W."/>
            <person name="Munidasa M."/>
            <person name="Muniz J."/>
            <person name="Nguyen L."/>
            <person name="Hughes D."/>
            <person name="Osuji N."/>
            <person name="Pu L.-L."/>
            <person name="Puazo M."/>
            <person name="Qu C."/>
            <person name="Quiroz J."/>
            <person name="Raj R."/>
            <person name="Weissenberger G."/>
            <person name="Xin Y."/>
            <person name="Zou X."/>
            <person name="Han Y."/>
            <person name="Worley K."/>
            <person name="Muzny D."/>
            <person name="Gibbs R."/>
        </authorList>
    </citation>
    <scope>NUCLEOTIDE SEQUENCE</scope>
    <source>
        <strain evidence="3">Sampled in the wild</strain>
    </source>
</reference>
<keyword evidence="2" id="KW-0547">Nucleotide-binding</keyword>
<sequence>MSKVDLKVVLLGHEFVGKTSLIERYINQRFNEDCQYQVTIGAVFIGKTVIASNGKKITVGVWDTAGSERYQAISKIYYRGAKAAIVCFDICQKLSWDKAKFWVTELRNQVEECKVYMCGTKCDLVNDGVSIREVDLEQIEKYVDGIESTYFETSSKTGENVDRLFQTVVNDFACGSARTGRIETLQLHVDEKRQKCC</sequence>
<organism evidence="3 4">
    <name type="scientific">Ladona fulva</name>
    <name type="common">Scarce chaser dragonfly</name>
    <name type="synonym">Libellula fulva</name>
    <dbReference type="NCBI Taxonomy" id="123851"/>
    <lineage>
        <taxon>Eukaryota</taxon>
        <taxon>Metazoa</taxon>
        <taxon>Ecdysozoa</taxon>
        <taxon>Arthropoda</taxon>
        <taxon>Hexapoda</taxon>
        <taxon>Insecta</taxon>
        <taxon>Pterygota</taxon>
        <taxon>Palaeoptera</taxon>
        <taxon>Odonata</taxon>
        <taxon>Epiprocta</taxon>
        <taxon>Anisoptera</taxon>
        <taxon>Libelluloidea</taxon>
        <taxon>Libellulidae</taxon>
        <taxon>Ladona</taxon>
    </lineage>
</organism>
<dbReference type="FunFam" id="3.40.50.300:FF:001204">
    <property type="entry name" value="Small GTP-binding protein, putative"/>
    <property type="match status" value="1"/>
</dbReference>
<dbReference type="PROSITE" id="PS51419">
    <property type="entry name" value="RAB"/>
    <property type="match status" value="1"/>
</dbReference>
<keyword evidence="4" id="KW-1185">Reference proteome</keyword>
<dbReference type="SUPFAM" id="SSF52540">
    <property type="entry name" value="P-loop containing nucleoside triphosphate hydrolases"/>
    <property type="match status" value="1"/>
</dbReference>
<dbReference type="SMART" id="SM00175">
    <property type="entry name" value="RAB"/>
    <property type="match status" value="1"/>
</dbReference>
<comment type="similarity">
    <text evidence="1">Belongs to the small GTPase superfamily. Rab family.</text>
</comment>
<dbReference type="PRINTS" id="PR00449">
    <property type="entry name" value="RASTRNSFRMNG"/>
</dbReference>
<dbReference type="SMART" id="SM00174">
    <property type="entry name" value="RHO"/>
    <property type="match status" value="1"/>
</dbReference>
<evidence type="ECO:0000313" key="4">
    <source>
        <dbReference type="Proteomes" id="UP000792457"/>
    </source>
</evidence>
<evidence type="ECO:0000256" key="2">
    <source>
        <dbReference type="ARBA" id="ARBA00022741"/>
    </source>
</evidence>
<protein>
    <recommendedName>
        <fullName evidence="5">Ras-related protein Rab-24</fullName>
    </recommendedName>
</protein>
<accession>A0A8K0PAY5</accession>
<dbReference type="Gene3D" id="3.40.50.300">
    <property type="entry name" value="P-loop containing nucleotide triphosphate hydrolases"/>
    <property type="match status" value="1"/>
</dbReference>
<dbReference type="InterPro" id="IPR001806">
    <property type="entry name" value="Small_GTPase"/>
</dbReference>
<dbReference type="InterPro" id="IPR027417">
    <property type="entry name" value="P-loop_NTPase"/>
</dbReference>
<dbReference type="PROSITE" id="PS51421">
    <property type="entry name" value="RAS"/>
    <property type="match status" value="1"/>
</dbReference>
<dbReference type="PANTHER" id="PTHR47978">
    <property type="match status" value="1"/>
</dbReference>
<dbReference type="NCBIfam" id="TIGR00231">
    <property type="entry name" value="small_GTP"/>
    <property type="match status" value="1"/>
</dbReference>